<dbReference type="Proteomes" id="UP000570595">
    <property type="component" value="Unassembled WGS sequence"/>
</dbReference>
<sequence length="595" mass="63822">MATRALAAVTAQTLGKFAHYHPAYTIMYDFTGDGYISLVFEVPQEASPLYFGSMQLSGGPDTYDIDFLNPDKGLKALYDGIRDHFPLIDIRPGDLTTLTVVDEGVFARLQGRKIKLERWSFPAPGIFELYLPGPEEVEFMFEITAHAFGLVKLTLTCKNMIEQGGPGISGAVTGTFALTEQPSGSPNPWFELEDITNPTLPPSDEFPTLESLQEAFRYFVLRARGHLEIKLRTLWPYAGPRSSGFAVRAGHLRLLYFGANCSQKHLPGQYMQLATLPQDVPYGGPVDAILIALIFSIISTLCISAGVGGGGVFVPLLNSGILGLATPLEAHQSAALSVTLVTFAAIAAAAVNIRSGLVDYSSCLLIVPAANAGTMIGVLISKSCPDWFILLLTVFVLAWVAYSAFGRFTKTRKKEQLNELNRSLVGDLDLCKPSADSDSNSWATAAVLIISWIVVWLITLVLGGHGTPSILGLKICSSSYWAVLALAVAVLMTISMIQSSRLSVPSSVVPTPEPPHQPRRRRSVLTYSFLSFSGGIICSVIGIGGGHLVSDSTLLYGLFSFLGALLGTLYITKAVEKHGPPSIDSSAAPPGGGRY</sequence>
<keyword evidence="4 5" id="KW-0472">Membrane</keyword>
<gene>
    <name evidence="6" type="ORF">FOZ61_000308</name>
</gene>
<dbReference type="GO" id="GO:0016020">
    <property type="term" value="C:membrane"/>
    <property type="evidence" value="ECO:0007669"/>
    <property type="project" value="UniProtKB-SubCell"/>
</dbReference>
<proteinExistence type="predicted"/>
<dbReference type="EMBL" id="JABAHT010000104">
    <property type="protein sequence ID" value="KAF4664992.1"/>
    <property type="molecule type" value="Genomic_DNA"/>
</dbReference>
<dbReference type="GO" id="GO:0016567">
    <property type="term" value="P:protein ubiquitination"/>
    <property type="evidence" value="ECO:0007669"/>
    <property type="project" value="TreeGrafter"/>
</dbReference>
<reference evidence="6 7" key="1">
    <citation type="submission" date="2020-04" db="EMBL/GenBank/DDBJ databases">
        <title>Perkinsus olseni comparative genomics.</title>
        <authorList>
            <person name="Bogema D.R."/>
        </authorList>
    </citation>
    <scope>NUCLEOTIDE SEQUENCE [LARGE SCALE GENOMIC DNA]</scope>
    <source>
        <strain evidence="6">ATCC PRA-179</strain>
    </source>
</reference>
<name>A0A7J6M0C1_PEROL</name>
<dbReference type="AlphaFoldDB" id="A0A7J6M0C1"/>
<dbReference type="PANTHER" id="PTHR14255">
    <property type="entry name" value="CEREBLON"/>
    <property type="match status" value="1"/>
</dbReference>
<feature type="transmembrane region" description="Helical" evidence="5">
    <location>
        <begin position="288"/>
        <end position="314"/>
    </location>
</feature>
<evidence type="ECO:0000313" key="7">
    <source>
        <dbReference type="Proteomes" id="UP000570595"/>
    </source>
</evidence>
<feature type="transmembrane region" description="Helical" evidence="5">
    <location>
        <begin position="442"/>
        <end position="466"/>
    </location>
</feature>
<keyword evidence="3 5" id="KW-1133">Transmembrane helix</keyword>
<comment type="subcellular location">
    <subcellularLocation>
        <location evidence="1">Membrane</location>
        <topology evidence="1">Multi-pass membrane protein</topology>
    </subcellularLocation>
</comment>
<accession>A0A7J6M0C1</accession>
<feature type="transmembrane region" description="Helical" evidence="5">
    <location>
        <begin position="524"/>
        <end position="548"/>
    </location>
</feature>
<evidence type="ECO:0000256" key="2">
    <source>
        <dbReference type="ARBA" id="ARBA00022692"/>
    </source>
</evidence>
<feature type="transmembrane region" description="Helical" evidence="5">
    <location>
        <begin position="387"/>
        <end position="405"/>
    </location>
</feature>
<keyword evidence="2 5" id="KW-0812">Transmembrane</keyword>
<evidence type="ECO:0000256" key="3">
    <source>
        <dbReference type="ARBA" id="ARBA00022989"/>
    </source>
</evidence>
<dbReference type="InterPro" id="IPR002781">
    <property type="entry name" value="TM_pro_TauE-like"/>
</dbReference>
<feature type="transmembrane region" description="Helical" evidence="5">
    <location>
        <begin position="554"/>
        <end position="572"/>
    </location>
</feature>
<organism evidence="6 7">
    <name type="scientific">Perkinsus olseni</name>
    <name type="common">Perkinsus atlanticus</name>
    <dbReference type="NCBI Taxonomy" id="32597"/>
    <lineage>
        <taxon>Eukaryota</taxon>
        <taxon>Sar</taxon>
        <taxon>Alveolata</taxon>
        <taxon>Perkinsozoa</taxon>
        <taxon>Perkinsea</taxon>
        <taxon>Perkinsida</taxon>
        <taxon>Perkinsidae</taxon>
        <taxon>Perkinsus</taxon>
    </lineage>
</organism>
<protein>
    <recommendedName>
        <fullName evidence="8">Sulfite exporter TauE/SafE family protein</fullName>
    </recommendedName>
</protein>
<comment type="caution">
    <text evidence="6">The sequence shown here is derived from an EMBL/GenBank/DDBJ whole genome shotgun (WGS) entry which is preliminary data.</text>
</comment>
<feature type="transmembrane region" description="Helical" evidence="5">
    <location>
        <begin position="334"/>
        <end position="351"/>
    </location>
</feature>
<evidence type="ECO:0000256" key="5">
    <source>
        <dbReference type="SAM" id="Phobius"/>
    </source>
</evidence>
<dbReference type="Pfam" id="PF01925">
    <property type="entry name" value="TauE"/>
    <property type="match status" value="1"/>
</dbReference>
<dbReference type="OrthoDB" id="434519at2759"/>
<feature type="transmembrane region" description="Helical" evidence="5">
    <location>
        <begin position="478"/>
        <end position="497"/>
    </location>
</feature>
<dbReference type="PANTHER" id="PTHR14255:SF3">
    <property type="entry name" value="SULFITE EXPORTER TAUE_SAFE FAMILY PROTEIN 5-RELATED"/>
    <property type="match status" value="1"/>
</dbReference>
<evidence type="ECO:0000313" key="6">
    <source>
        <dbReference type="EMBL" id="KAF4664992.1"/>
    </source>
</evidence>
<evidence type="ECO:0008006" key="8">
    <source>
        <dbReference type="Google" id="ProtNLM"/>
    </source>
</evidence>
<feature type="transmembrane region" description="Helical" evidence="5">
    <location>
        <begin position="363"/>
        <end position="381"/>
    </location>
</feature>
<evidence type="ECO:0000256" key="4">
    <source>
        <dbReference type="ARBA" id="ARBA00023136"/>
    </source>
</evidence>
<evidence type="ECO:0000256" key="1">
    <source>
        <dbReference type="ARBA" id="ARBA00004141"/>
    </source>
</evidence>
<dbReference type="GO" id="GO:0031464">
    <property type="term" value="C:Cul4A-RING E3 ubiquitin ligase complex"/>
    <property type="evidence" value="ECO:0007669"/>
    <property type="project" value="TreeGrafter"/>
</dbReference>